<dbReference type="Proteomes" id="UP001358324">
    <property type="component" value="Unassembled WGS sequence"/>
</dbReference>
<organism evidence="1 2">
    <name type="scientific">Luteimonas flava</name>
    <dbReference type="NCBI Taxonomy" id="3115822"/>
    <lineage>
        <taxon>Bacteria</taxon>
        <taxon>Pseudomonadati</taxon>
        <taxon>Pseudomonadota</taxon>
        <taxon>Gammaproteobacteria</taxon>
        <taxon>Lysobacterales</taxon>
        <taxon>Lysobacteraceae</taxon>
        <taxon>Luteimonas</taxon>
    </lineage>
</organism>
<sequence>MAESQFKAELFVEVLTVAIDAEIVILRGAAAARTNAQDNLGAAIENSCAAPSPGWPIADARRSAGQHLHQVESPHRCTRSARAPVELVSQQRIRSNLCLSVQGHF</sequence>
<keyword evidence="2" id="KW-1185">Reference proteome</keyword>
<accession>A0ABU7WC98</accession>
<dbReference type="RefSeq" id="WP_332077321.1">
    <property type="nucleotide sequence ID" value="NZ_JAZHBM010000001.1"/>
</dbReference>
<gene>
    <name evidence="1" type="ORF">V3391_05105</name>
</gene>
<evidence type="ECO:0000313" key="1">
    <source>
        <dbReference type="EMBL" id="MEF3081589.1"/>
    </source>
</evidence>
<evidence type="ECO:0000313" key="2">
    <source>
        <dbReference type="Proteomes" id="UP001358324"/>
    </source>
</evidence>
<dbReference type="EMBL" id="JAZHBM010000001">
    <property type="protein sequence ID" value="MEF3081589.1"/>
    <property type="molecule type" value="Genomic_DNA"/>
</dbReference>
<proteinExistence type="predicted"/>
<name>A0ABU7WC98_9GAMM</name>
<comment type="caution">
    <text evidence="1">The sequence shown here is derived from an EMBL/GenBank/DDBJ whole genome shotgun (WGS) entry which is preliminary data.</text>
</comment>
<protein>
    <submittedName>
        <fullName evidence="1">Uncharacterized protein</fullName>
    </submittedName>
</protein>
<reference evidence="1 2" key="1">
    <citation type="submission" date="2024-01" db="EMBL/GenBank/DDBJ databases">
        <title>Novel species of the genus Luteimonas isolated from rivers.</title>
        <authorList>
            <person name="Lu H."/>
        </authorList>
    </citation>
    <scope>NUCLEOTIDE SEQUENCE [LARGE SCALE GENOMIC DNA]</scope>
    <source>
        <strain evidence="1 2">SMYT11W</strain>
    </source>
</reference>